<protein>
    <submittedName>
        <fullName evidence="7">Transcriptional regulator, LacI family</fullName>
    </submittedName>
</protein>
<name>A0A1G6J582_9MICO</name>
<dbReference type="SUPFAM" id="SSF47413">
    <property type="entry name" value="lambda repressor-like DNA-binding domains"/>
    <property type="match status" value="1"/>
</dbReference>
<proteinExistence type="predicted"/>
<dbReference type="Pfam" id="PF00356">
    <property type="entry name" value="LacI"/>
    <property type="match status" value="1"/>
</dbReference>
<evidence type="ECO:0000256" key="5">
    <source>
        <dbReference type="SAM" id="MobiDB-lite"/>
    </source>
</evidence>
<evidence type="ECO:0000259" key="6">
    <source>
        <dbReference type="PROSITE" id="PS50932"/>
    </source>
</evidence>
<feature type="region of interest" description="Disordered" evidence="5">
    <location>
        <begin position="1"/>
        <end position="29"/>
    </location>
</feature>
<keyword evidence="1" id="KW-0678">Repressor</keyword>
<keyword evidence="2" id="KW-0805">Transcription regulation</keyword>
<dbReference type="SUPFAM" id="SSF53822">
    <property type="entry name" value="Periplasmic binding protein-like I"/>
    <property type="match status" value="1"/>
</dbReference>
<dbReference type="PROSITE" id="PS50932">
    <property type="entry name" value="HTH_LACI_2"/>
    <property type="match status" value="1"/>
</dbReference>
<dbReference type="GO" id="GO:0003700">
    <property type="term" value="F:DNA-binding transcription factor activity"/>
    <property type="evidence" value="ECO:0007669"/>
    <property type="project" value="TreeGrafter"/>
</dbReference>
<dbReference type="Pfam" id="PF13377">
    <property type="entry name" value="Peripla_BP_3"/>
    <property type="match status" value="1"/>
</dbReference>
<dbReference type="EMBL" id="FMYH01000002">
    <property type="protein sequence ID" value="SDC13908.1"/>
    <property type="molecule type" value="Genomic_DNA"/>
</dbReference>
<evidence type="ECO:0000256" key="4">
    <source>
        <dbReference type="ARBA" id="ARBA00023163"/>
    </source>
</evidence>
<dbReference type="InterPro" id="IPR010982">
    <property type="entry name" value="Lambda_DNA-bd_dom_sf"/>
</dbReference>
<dbReference type="Proteomes" id="UP000199039">
    <property type="component" value="Unassembled WGS sequence"/>
</dbReference>
<reference evidence="7 8" key="1">
    <citation type="submission" date="2016-09" db="EMBL/GenBank/DDBJ databases">
        <authorList>
            <person name="Capua I."/>
            <person name="De Benedictis P."/>
            <person name="Joannis T."/>
            <person name="Lombin L.H."/>
            <person name="Cattoli G."/>
        </authorList>
    </citation>
    <scope>NUCLEOTIDE SEQUENCE [LARGE SCALE GENOMIC DNA]</scope>
    <source>
        <strain evidence="7 8">ISLP-3</strain>
    </source>
</reference>
<keyword evidence="3" id="KW-0238">DNA-binding</keyword>
<keyword evidence="8" id="KW-1185">Reference proteome</keyword>
<dbReference type="Gene3D" id="3.40.50.2300">
    <property type="match status" value="2"/>
</dbReference>
<dbReference type="STRING" id="1814289.SAMN05216410_1255"/>
<dbReference type="PANTHER" id="PTHR30146:SF148">
    <property type="entry name" value="HTH-TYPE TRANSCRIPTIONAL REPRESSOR PURR-RELATED"/>
    <property type="match status" value="1"/>
</dbReference>
<evidence type="ECO:0000313" key="8">
    <source>
        <dbReference type="Proteomes" id="UP000199039"/>
    </source>
</evidence>
<evidence type="ECO:0000256" key="2">
    <source>
        <dbReference type="ARBA" id="ARBA00023015"/>
    </source>
</evidence>
<evidence type="ECO:0000256" key="3">
    <source>
        <dbReference type="ARBA" id="ARBA00023125"/>
    </source>
</evidence>
<sequence>MVSDKSALADDAIAAVPEPAPRRRTRSGGAPTIYDIAQLAGVNPSTVSRALNQPGRINAKTEARVRAAAKELDYHANPMARALPTGRTNTLGLFLADITNPMVFDVVRGAERAATAAGLTLVIAESQESGDLEETAIERLLPSVDGVVLATTRLSDERILALTRRKPVVLMNREVDGVTSVVPDIGPGVDETVAHLHGLGHRSIVYLSGPTTSWMSGRRWDALSASVVAHGMSLIEIGPNAPTLAGGRDAFARVQLSGATAVVAYNDLMAIGLLREASLRGVVFPDNLSIVGFDDIFGSDFTSPPLTTVRSPLLEAGTRAVDLVLHAITTGDQVTPCLVTGDLTTELVVRGSTGAPQAT</sequence>
<dbReference type="PANTHER" id="PTHR30146">
    <property type="entry name" value="LACI-RELATED TRANSCRIPTIONAL REPRESSOR"/>
    <property type="match status" value="1"/>
</dbReference>
<dbReference type="CDD" id="cd06267">
    <property type="entry name" value="PBP1_LacI_sugar_binding-like"/>
    <property type="match status" value="1"/>
</dbReference>
<dbReference type="InterPro" id="IPR000843">
    <property type="entry name" value="HTH_LacI"/>
</dbReference>
<accession>A0A1G6J582</accession>
<dbReference type="CDD" id="cd01392">
    <property type="entry name" value="HTH_LacI"/>
    <property type="match status" value="1"/>
</dbReference>
<keyword evidence="4" id="KW-0804">Transcription</keyword>
<dbReference type="Gene3D" id="1.10.260.40">
    <property type="entry name" value="lambda repressor-like DNA-binding domains"/>
    <property type="match status" value="1"/>
</dbReference>
<feature type="domain" description="HTH lacI-type" evidence="6">
    <location>
        <begin position="31"/>
        <end position="85"/>
    </location>
</feature>
<evidence type="ECO:0000313" key="7">
    <source>
        <dbReference type="EMBL" id="SDC13908.1"/>
    </source>
</evidence>
<dbReference type="PRINTS" id="PR00036">
    <property type="entry name" value="HTHLACI"/>
</dbReference>
<dbReference type="SMART" id="SM00354">
    <property type="entry name" value="HTH_LACI"/>
    <property type="match status" value="1"/>
</dbReference>
<dbReference type="GO" id="GO:0000976">
    <property type="term" value="F:transcription cis-regulatory region binding"/>
    <property type="evidence" value="ECO:0007669"/>
    <property type="project" value="TreeGrafter"/>
</dbReference>
<dbReference type="InterPro" id="IPR028082">
    <property type="entry name" value="Peripla_BP_I"/>
</dbReference>
<organism evidence="7 8">
    <name type="scientific">Sanguibacter gelidistatuariae</name>
    <dbReference type="NCBI Taxonomy" id="1814289"/>
    <lineage>
        <taxon>Bacteria</taxon>
        <taxon>Bacillati</taxon>
        <taxon>Actinomycetota</taxon>
        <taxon>Actinomycetes</taxon>
        <taxon>Micrococcales</taxon>
        <taxon>Sanguibacteraceae</taxon>
        <taxon>Sanguibacter</taxon>
    </lineage>
</organism>
<dbReference type="AlphaFoldDB" id="A0A1G6J582"/>
<evidence type="ECO:0000256" key="1">
    <source>
        <dbReference type="ARBA" id="ARBA00022491"/>
    </source>
</evidence>
<dbReference type="InterPro" id="IPR046335">
    <property type="entry name" value="LacI/GalR-like_sensor"/>
</dbReference>
<gene>
    <name evidence="7" type="ORF">SAMN05216410_1255</name>
</gene>